<evidence type="ECO:0000256" key="8">
    <source>
        <dbReference type="ARBA" id="ARBA00024334"/>
    </source>
</evidence>
<evidence type="ECO:0000313" key="15">
    <source>
        <dbReference type="Proteomes" id="UP000601435"/>
    </source>
</evidence>
<dbReference type="PANTHER" id="PTHR48012">
    <property type="entry name" value="STERILE20-LIKE KINASE, ISOFORM B-RELATED"/>
    <property type="match status" value="1"/>
</dbReference>
<dbReference type="EMBL" id="CAJNJA010016420">
    <property type="protein sequence ID" value="CAE7380457.1"/>
    <property type="molecule type" value="Genomic_DNA"/>
</dbReference>
<dbReference type="InterPro" id="IPR011009">
    <property type="entry name" value="Kinase-like_dom_sf"/>
</dbReference>
<comment type="catalytic activity">
    <reaction evidence="10">
        <text>L-seryl-[protein] + ATP = O-phospho-L-seryl-[protein] + ADP + H(+)</text>
        <dbReference type="Rhea" id="RHEA:17989"/>
        <dbReference type="Rhea" id="RHEA-COMP:9863"/>
        <dbReference type="Rhea" id="RHEA-COMP:11604"/>
        <dbReference type="ChEBI" id="CHEBI:15378"/>
        <dbReference type="ChEBI" id="CHEBI:29999"/>
        <dbReference type="ChEBI" id="CHEBI:30616"/>
        <dbReference type="ChEBI" id="CHEBI:83421"/>
        <dbReference type="ChEBI" id="CHEBI:456216"/>
        <dbReference type="EC" id="2.7.11.1"/>
    </reaction>
</comment>
<feature type="compositionally biased region" description="Basic and acidic residues" evidence="11">
    <location>
        <begin position="568"/>
        <end position="581"/>
    </location>
</feature>
<dbReference type="InterPro" id="IPR008266">
    <property type="entry name" value="Tyr_kinase_AS"/>
</dbReference>
<dbReference type="InterPro" id="IPR018247">
    <property type="entry name" value="EF_Hand_1_Ca_BS"/>
</dbReference>
<proteinExistence type="inferred from homology"/>
<feature type="region of interest" description="Disordered" evidence="11">
    <location>
        <begin position="267"/>
        <end position="337"/>
    </location>
</feature>
<evidence type="ECO:0000256" key="9">
    <source>
        <dbReference type="ARBA" id="ARBA00047899"/>
    </source>
</evidence>
<keyword evidence="6" id="KW-0106">Calcium</keyword>
<evidence type="ECO:0000256" key="3">
    <source>
        <dbReference type="ARBA" id="ARBA00022679"/>
    </source>
</evidence>
<dbReference type="GO" id="GO:0005737">
    <property type="term" value="C:cytoplasm"/>
    <property type="evidence" value="ECO:0007669"/>
    <property type="project" value="TreeGrafter"/>
</dbReference>
<dbReference type="Pfam" id="PF00069">
    <property type="entry name" value="Pkinase"/>
    <property type="match status" value="1"/>
</dbReference>
<gene>
    <name evidence="14" type="primary">CPK3</name>
    <name evidence="14" type="ORF">SNEC2469_LOCUS10290</name>
</gene>
<comment type="caution">
    <text evidence="14">The sequence shown here is derived from an EMBL/GenBank/DDBJ whole genome shotgun (WGS) entry which is preliminary data.</text>
</comment>
<evidence type="ECO:0000256" key="5">
    <source>
        <dbReference type="ARBA" id="ARBA00022777"/>
    </source>
</evidence>
<keyword evidence="15" id="KW-1185">Reference proteome</keyword>
<comment type="catalytic activity">
    <reaction evidence="9">
        <text>L-threonyl-[protein] + ATP = O-phospho-L-threonyl-[protein] + ADP + H(+)</text>
        <dbReference type="Rhea" id="RHEA:46608"/>
        <dbReference type="Rhea" id="RHEA-COMP:11060"/>
        <dbReference type="Rhea" id="RHEA-COMP:11605"/>
        <dbReference type="ChEBI" id="CHEBI:15378"/>
        <dbReference type="ChEBI" id="CHEBI:30013"/>
        <dbReference type="ChEBI" id="CHEBI:30616"/>
        <dbReference type="ChEBI" id="CHEBI:61977"/>
        <dbReference type="ChEBI" id="CHEBI:456216"/>
        <dbReference type="EC" id="2.7.11.1"/>
    </reaction>
</comment>
<evidence type="ECO:0000313" key="14">
    <source>
        <dbReference type="EMBL" id="CAE7380457.1"/>
    </source>
</evidence>
<dbReference type="OrthoDB" id="4062651at2759"/>
<evidence type="ECO:0000256" key="7">
    <source>
        <dbReference type="ARBA" id="ARBA00022840"/>
    </source>
</evidence>
<reference evidence="14" key="1">
    <citation type="submission" date="2021-02" db="EMBL/GenBank/DDBJ databases">
        <authorList>
            <person name="Dougan E. K."/>
            <person name="Rhodes N."/>
            <person name="Thang M."/>
            <person name="Chan C."/>
        </authorList>
    </citation>
    <scope>NUCLEOTIDE SEQUENCE</scope>
</reference>
<dbReference type="Proteomes" id="UP000601435">
    <property type="component" value="Unassembled WGS sequence"/>
</dbReference>
<keyword evidence="4" id="KW-0547">Nucleotide-binding</keyword>
<dbReference type="InterPro" id="IPR050629">
    <property type="entry name" value="STE20/SPS1-PAK"/>
</dbReference>
<dbReference type="PROSITE" id="PS50011">
    <property type="entry name" value="PROTEIN_KINASE_DOM"/>
    <property type="match status" value="1"/>
</dbReference>
<evidence type="ECO:0000256" key="10">
    <source>
        <dbReference type="ARBA" id="ARBA00048679"/>
    </source>
</evidence>
<feature type="region of interest" description="Disordered" evidence="11">
    <location>
        <begin position="568"/>
        <end position="699"/>
    </location>
</feature>
<protein>
    <submittedName>
        <fullName evidence="14">CPK3 protein</fullName>
    </submittedName>
</protein>
<dbReference type="Gene3D" id="1.10.238.10">
    <property type="entry name" value="EF-hand"/>
    <property type="match status" value="2"/>
</dbReference>
<dbReference type="PANTHER" id="PTHR48012:SF10">
    <property type="entry name" value="FI20177P1"/>
    <property type="match status" value="1"/>
</dbReference>
<feature type="compositionally biased region" description="Polar residues" evidence="11">
    <location>
        <begin position="633"/>
        <end position="661"/>
    </location>
</feature>
<dbReference type="SUPFAM" id="SSF47473">
    <property type="entry name" value="EF-hand"/>
    <property type="match status" value="1"/>
</dbReference>
<comment type="similarity">
    <text evidence="8">Belongs to the protein kinase superfamily. Ser/Thr protein kinase family. CDPK subfamily.</text>
</comment>
<dbReference type="GO" id="GO:0004674">
    <property type="term" value="F:protein serine/threonine kinase activity"/>
    <property type="evidence" value="ECO:0007669"/>
    <property type="project" value="UniProtKB-KW"/>
</dbReference>
<organism evidence="14 15">
    <name type="scientific">Symbiodinium necroappetens</name>
    <dbReference type="NCBI Taxonomy" id="1628268"/>
    <lineage>
        <taxon>Eukaryota</taxon>
        <taxon>Sar</taxon>
        <taxon>Alveolata</taxon>
        <taxon>Dinophyceae</taxon>
        <taxon>Suessiales</taxon>
        <taxon>Symbiodiniaceae</taxon>
        <taxon>Symbiodinium</taxon>
    </lineage>
</organism>
<sequence>MICRADLIQRLAVVVQAAYELKASLGRGGVGRVVQATCRRTQITRAVKITSQKSDPSGFEVSLMSKLDHPNVVRLFETFVEESQGQIHLVMELCAGGALPSYAREFWPPLEEAAGAVIMQRPPAGRWQLLGAVNYLHKQSLSHGDICPANVLMLHFDRPPEQNVTKLIDFGAHAGRRTHDLPSSGLVMRALLGWCSGMKGASLREAPVMKKGQAAVYSEGGLGVPISKAAGELLARFAGSETDAAFTAEKALCHTWFIRARHGEVPLRKATSKRGAKPEGSTPRSDADGSKEAGSHGKKDKESGRRDRNKETKPRRERAREEGESSTGNRKHLALGAVEEKPVTAAGWWGSRAELPQNFVARLRAFCNVSSVSRAILLLAADCLEEEALAPLRAAFQRLDGWCPDGLLTEEDLRHRLPKLGCKDAPKDLDRLLLEADVDGVGLLDYTTFLAIAMGAQELLSSELGQRVFNVLDRDQDGIISVADLAAFLGRDETQLSSGLAPLTFEGFQTLLTDLAKRQETFGEPLSEVQHVLSSAAVERLQLAMETVSGLAFGERSETIKAKRRLADAAAKKRLATEERRRKEKSRRRRKVLPLEGPGQRDVRAEADPVAMSLLVEDSSDGDGGDVGEGDSATPSEPSQAQSHASHSDVGSRSAATSTASDPVFVERVDESEPGRAGLRPETRPPPRRRDIQRLTVSL</sequence>
<dbReference type="InterPro" id="IPR002048">
    <property type="entry name" value="EF_hand_dom"/>
</dbReference>
<keyword evidence="7" id="KW-0067">ATP-binding</keyword>
<dbReference type="SUPFAM" id="SSF56112">
    <property type="entry name" value="Protein kinase-like (PK-like)"/>
    <property type="match status" value="1"/>
</dbReference>
<feature type="compositionally biased region" description="Basic and acidic residues" evidence="11">
    <location>
        <begin position="285"/>
        <end position="323"/>
    </location>
</feature>
<dbReference type="GO" id="GO:0005509">
    <property type="term" value="F:calcium ion binding"/>
    <property type="evidence" value="ECO:0007669"/>
    <property type="project" value="InterPro"/>
</dbReference>
<accession>A0A812Q8E5</accession>
<evidence type="ECO:0000256" key="2">
    <source>
        <dbReference type="ARBA" id="ARBA00022527"/>
    </source>
</evidence>
<dbReference type="PROSITE" id="PS00109">
    <property type="entry name" value="PROTEIN_KINASE_TYR"/>
    <property type="match status" value="1"/>
</dbReference>
<evidence type="ECO:0000256" key="4">
    <source>
        <dbReference type="ARBA" id="ARBA00022741"/>
    </source>
</evidence>
<dbReference type="Gene3D" id="1.10.510.10">
    <property type="entry name" value="Transferase(Phosphotransferase) domain 1"/>
    <property type="match status" value="1"/>
</dbReference>
<keyword evidence="2" id="KW-0723">Serine/threonine-protein kinase</keyword>
<feature type="compositionally biased region" description="Acidic residues" evidence="11">
    <location>
        <begin position="618"/>
        <end position="629"/>
    </location>
</feature>
<evidence type="ECO:0000259" key="13">
    <source>
        <dbReference type="PROSITE" id="PS50222"/>
    </source>
</evidence>
<evidence type="ECO:0000256" key="6">
    <source>
        <dbReference type="ARBA" id="ARBA00022837"/>
    </source>
</evidence>
<evidence type="ECO:0000256" key="11">
    <source>
        <dbReference type="SAM" id="MobiDB-lite"/>
    </source>
</evidence>
<feature type="domain" description="EF-hand" evidence="13">
    <location>
        <begin position="460"/>
        <end position="495"/>
    </location>
</feature>
<name>A0A812Q8E5_9DINO</name>
<dbReference type="InterPro" id="IPR000719">
    <property type="entry name" value="Prot_kinase_dom"/>
</dbReference>
<feature type="domain" description="Protein kinase" evidence="12">
    <location>
        <begin position="19"/>
        <end position="335"/>
    </location>
</feature>
<dbReference type="PROSITE" id="PS00018">
    <property type="entry name" value="EF_HAND_1"/>
    <property type="match status" value="1"/>
</dbReference>
<keyword evidence="5" id="KW-0418">Kinase</keyword>
<feature type="compositionally biased region" description="Basic and acidic residues" evidence="11">
    <location>
        <begin position="665"/>
        <end position="693"/>
    </location>
</feature>
<feature type="compositionally biased region" description="Basic residues" evidence="11">
    <location>
        <begin position="582"/>
        <end position="592"/>
    </location>
</feature>
<dbReference type="InterPro" id="IPR011992">
    <property type="entry name" value="EF-hand-dom_pair"/>
</dbReference>
<comment type="similarity">
    <text evidence="1">Belongs to the protein kinase superfamily. STE Ser/Thr protein kinase family. STE20 subfamily.</text>
</comment>
<dbReference type="GO" id="GO:0005524">
    <property type="term" value="F:ATP binding"/>
    <property type="evidence" value="ECO:0007669"/>
    <property type="project" value="UniProtKB-KW"/>
</dbReference>
<dbReference type="PROSITE" id="PS50222">
    <property type="entry name" value="EF_HAND_2"/>
    <property type="match status" value="1"/>
</dbReference>
<evidence type="ECO:0000259" key="12">
    <source>
        <dbReference type="PROSITE" id="PS50011"/>
    </source>
</evidence>
<evidence type="ECO:0000256" key="1">
    <source>
        <dbReference type="ARBA" id="ARBA00008874"/>
    </source>
</evidence>
<dbReference type="AlphaFoldDB" id="A0A812Q8E5"/>
<keyword evidence="3" id="KW-0808">Transferase</keyword>